<evidence type="ECO:0000259" key="3">
    <source>
        <dbReference type="PROSITE" id="PS52002"/>
    </source>
</evidence>
<dbReference type="Pfam" id="PF14438">
    <property type="entry name" value="SM-ATX"/>
    <property type="match status" value="1"/>
</dbReference>
<gene>
    <name evidence="4" type="ORF">ACH5RR_007920</name>
</gene>
<dbReference type="InterPro" id="IPR047575">
    <property type="entry name" value="Sm"/>
</dbReference>
<feature type="compositionally biased region" description="Basic and acidic residues" evidence="1">
    <location>
        <begin position="597"/>
        <end position="608"/>
    </location>
</feature>
<dbReference type="Pfam" id="PF06741">
    <property type="entry name" value="LsmAD"/>
    <property type="match status" value="1"/>
</dbReference>
<dbReference type="InterPro" id="IPR025852">
    <property type="entry name" value="SM_dom_ATX"/>
</dbReference>
<dbReference type="InterPro" id="IPR001245">
    <property type="entry name" value="Ser-Thr/Tyr_kinase_cat_dom"/>
</dbReference>
<comment type="caution">
    <text evidence="4">The sequence shown here is derived from an EMBL/GenBank/DDBJ whole genome shotgun (WGS) entry which is preliminary data.</text>
</comment>
<feature type="compositionally biased region" description="Basic and acidic residues" evidence="1">
    <location>
        <begin position="270"/>
        <end position="282"/>
    </location>
</feature>
<dbReference type="InterPro" id="IPR000719">
    <property type="entry name" value="Prot_kinase_dom"/>
</dbReference>
<dbReference type="PROSITE" id="PS52002">
    <property type="entry name" value="SM"/>
    <property type="match status" value="1"/>
</dbReference>
<dbReference type="Pfam" id="PF07714">
    <property type="entry name" value="PK_Tyr_Ser-Thr"/>
    <property type="match status" value="1"/>
</dbReference>
<dbReference type="EMBL" id="JBJUIK010000004">
    <property type="protein sequence ID" value="KAL3528598.1"/>
    <property type="molecule type" value="Genomic_DNA"/>
</dbReference>
<dbReference type="SMART" id="SM00220">
    <property type="entry name" value="S_TKc"/>
    <property type="match status" value="1"/>
</dbReference>
<organism evidence="4 5">
    <name type="scientific">Cinchona calisaya</name>
    <dbReference type="NCBI Taxonomy" id="153742"/>
    <lineage>
        <taxon>Eukaryota</taxon>
        <taxon>Viridiplantae</taxon>
        <taxon>Streptophyta</taxon>
        <taxon>Embryophyta</taxon>
        <taxon>Tracheophyta</taxon>
        <taxon>Spermatophyta</taxon>
        <taxon>Magnoliopsida</taxon>
        <taxon>eudicotyledons</taxon>
        <taxon>Gunneridae</taxon>
        <taxon>Pentapetalae</taxon>
        <taxon>asterids</taxon>
        <taxon>lamiids</taxon>
        <taxon>Gentianales</taxon>
        <taxon>Rubiaceae</taxon>
        <taxon>Cinchonoideae</taxon>
        <taxon>Cinchoneae</taxon>
        <taxon>Cinchona</taxon>
    </lineage>
</organism>
<dbReference type="Proteomes" id="UP001630127">
    <property type="component" value="Unassembled WGS sequence"/>
</dbReference>
<dbReference type="InterPro" id="IPR045117">
    <property type="entry name" value="ATXN2-like"/>
</dbReference>
<dbReference type="PROSITE" id="PS50011">
    <property type="entry name" value="PROTEIN_KINASE_DOM"/>
    <property type="match status" value="1"/>
</dbReference>
<dbReference type="InterPro" id="IPR011009">
    <property type="entry name" value="Kinase-like_dom_sf"/>
</dbReference>
<dbReference type="InterPro" id="IPR009604">
    <property type="entry name" value="LsmAD_domain"/>
</dbReference>
<feature type="domain" description="Sm" evidence="3">
    <location>
        <begin position="307"/>
        <end position="391"/>
    </location>
</feature>
<evidence type="ECO:0000256" key="1">
    <source>
        <dbReference type="SAM" id="MobiDB-lite"/>
    </source>
</evidence>
<feature type="compositionally biased region" description="Low complexity" evidence="1">
    <location>
        <begin position="736"/>
        <end position="754"/>
    </location>
</feature>
<name>A0ABD3AAM5_9GENT</name>
<dbReference type="PANTHER" id="PTHR12854">
    <property type="entry name" value="ATAXIN 2-RELATED"/>
    <property type="match status" value="1"/>
</dbReference>
<feature type="region of interest" description="Disordered" evidence="1">
    <location>
        <begin position="261"/>
        <end position="284"/>
    </location>
</feature>
<dbReference type="Gene3D" id="1.10.510.10">
    <property type="entry name" value="Transferase(Phosphotransferase) domain 1"/>
    <property type="match status" value="1"/>
</dbReference>
<evidence type="ECO:0008006" key="6">
    <source>
        <dbReference type="Google" id="ProtNLM"/>
    </source>
</evidence>
<proteinExistence type="predicted"/>
<feature type="domain" description="Protein kinase" evidence="2">
    <location>
        <begin position="1"/>
        <end position="192"/>
    </location>
</feature>
<dbReference type="PROSITE" id="PS00108">
    <property type="entry name" value="PROTEIN_KINASE_ST"/>
    <property type="match status" value="1"/>
</dbReference>
<evidence type="ECO:0000313" key="5">
    <source>
        <dbReference type="Proteomes" id="UP001630127"/>
    </source>
</evidence>
<accession>A0ABD3AAM5</accession>
<dbReference type="AlphaFoldDB" id="A0ABD3AAM5"/>
<reference evidence="4 5" key="1">
    <citation type="submission" date="2024-11" db="EMBL/GenBank/DDBJ databases">
        <title>A near-complete genome assembly of Cinchona calisaya.</title>
        <authorList>
            <person name="Lian D.C."/>
            <person name="Zhao X.W."/>
            <person name="Wei L."/>
        </authorList>
    </citation>
    <scope>NUCLEOTIDE SEQUENCE [LARGE SCALE GENOMIC DNA]</scope>
    <source>
        <tissue evidence="4">Nenye</tissue>
    </source>
</reference>
<dbReference type="SUPFAM" id="SSF56112">
    <property type="entry name" value="Protein kinase-like (PK-like)"/>
    <property type="match status" value="1"/>
</dbReference>
<feature type="region of interest" description="Disordered" evidence="1">
    <location>
        <begin position="568"/>
        <end position="610"/>
    </location>
</feature>
<feature type="compositionally biased region" description="Polar residues" evidence="1">
    <location>
        <begin position="652"/>
        <end position="671"/>
    </location>
</feature>
<feature type="region of interest" description="Disordered" evidence="1">
    <location>
        <begin position="652"/>
        <end position="759"/>
    </location>
</feature>
<dbReference type="GO" id="GO:0005737">
    <property type="term" value="C:cytoplasm"/>
    <property type="evidence" value="ECO:0007669"/>
    <property type="project" value="UniProtKB-ARBA"/>
</dbReference>
<evidence type="ECO:0000313" key="4">
    <source>
        <dbReference type="EMBL" id="KAL3528598.1"/>
    </source>
</evidence>
<protein>
    <recommendedName>
        <fullName evidence="6">Protein kinase domain-containing protein</fullName>
    </recommendedName>
</protein>
<dbReference type="SMART" id="SM01272">
    <property type="entry name" value="LsmAD"/>
    <property type="match status" value="1"/>
</dbReference>
<sequence length="877" mass="95901">MSDLRVIPGHGKGRMPKNGCCIVAEYVGGGTLSSYLWKNRIRKLPLNVVIQLALDAAKGLCYLHSQKVVHRDVKTDNMLLDNSRRVKIIDFGVSRYEALNPTEMTAQTGTTGYMAPEVLCSSPYDHKCDVFSFGICLWEIYCCARPNFTTSFRPVIPENCPSSLANLMNDCWDADPKRRPEMAETPITKIWSFCGSSRLRSSNPSSISSISLLQSSSTRSDLVSASSSSGIVTESKSRASHLVFIRGHIFRMSLQQVVQPRSASNGFSRRRAEKDSGPRLEGKLQTGKVNLSRSSSIGVCQSASRERLVYLTTCLIGHQVEVQVLDGSVFSGIFHATDAEKDFGIILKMAHLTKDGSRGQKKISDSINKPPSNTVIIPAKELVQVIAKGVPVTREGLANELQREKQQELLIDSSISQSRRVEMERELERWVPADDDPVCPELENIFDGHWDRSWDQFQANETLFGVKSTFDEEIYTTKLEKGPQMKELEREALRVAREIEGEDTHDLHLAEERGLQLHENFDVDEEIRFSSVLRGVDDSVYDDIDDILLDTHDDETFGGSYVSGVGNASVKSHDGAQALSRSSPLEEAHSSLSTTSREVHQSGSDDHISQLSAGHLSKDSLTVGDNRVYEHFANHAATSYCKDDAGNQVVSEEAQTSKLEDSWSSLQSNIESSDKGGLSAKATAYAPSSEGQEKPTSNELSEGIGFSKAQGTAHSASSRVRPSTASSTLDHGGGASASSGPGLSPSLSMGSLSSEKSTLNPHAKEFKLNPNAKSFIPSQSPLRPASPVSDGSFYYPANMTAVPHMHGMPVGIGIGPSFSAHQPVIFNPQAAPVPAPQPYFHPSGPQYGRQMMIGHPQQVVYMPPTYNPEMPYKGREF</sequence>
<keyword evidence="5" id="KW-1185">Reference proteome</keyword>
<evidence type="ECO:0000259" key="2">
    <source>
        <dbReference type="PROSITE" id="PS50011"/>
    </source>
</evidence>
<feature type="compositionally biased region" description="Polar residues" evidence="1">
    <location>
        <begin position="709"/>
        <end position="729"/>
    </location>
</feature>
<dbReference type="InterPro" id="IPR008271">
    <property type="entry name" value="Ser/Thr_kinase_AS"/>
</dbReference>
<dbReference type="PANTHER" id="PTHR12854:SF7">
    <property type="entry name" value="ATAXIN-2 HOMOLOG"/>
    <property type="match status" value="1"/>
</dbReference>